<protein>
    <submittedName>
        <fullName evidence="2">Uncharacterized protein</fullName>
    </submittedName>
</protein>
<comment type="caution">
    <text evidence="2">The sequence shown here is derived from an EMBL/GenBank/DDBJ whole genome shotgun (WGS) entry which is preliminary data.</text>
</comment>
<sequence length="82" mass="8922">MHPSDLPSRGVILTCLQSGALKFSPLRMTRGEKTQRFVVGDHNQPPDKSRTRNLSATPQRVATASDQGFMWSAEVEVAAGPT</sequence>
<feature type="compositionally biased region" description="Polar residues" evidence="1">
    <location>
        <begin position="52"/>
        <end position="63"/>
    </location>
</feature>
<dbReference type="AlphaFoldDB" id="A0A4Y2DF37"/>
<proteinExistence type="predicted"/>
<evidence type="ECO:0000313" key="2">
    <source>
        <dbReference type="EMBL" id="GBM15413.1"/>
    </source>
</evidence>
<accession>A0A4Y2DF37</accession>
<keyword evidence="3" id="KW-1185">Reference proteome</keyword>
<feature type="region of interest" description="Disordered" evidence="1">
    <location>
        <begin position="39"/>
        <end position="63"/>
    </location>
</feature>
<dbReference type="Proteomes" id="UP000499080">
    <property type="component" value="Unassembled WGS sequence"/>
</dbReference>
<gene>
    <name evidence="2" type="ORF">AVEN_199666_1</name>
</gene>
<evidence type="ECO:0000256" key="1">
    <source>
        <dbReference type="SAM" id="MobiDB-lite"/>
    </source>
</evidence>
<reference evidence="2 3" key="1">
    <citation type="journal article" date="2019" name="Sci. Rep.">
        <title>Orb-weaving spider Araneus ventricosus genome elucidates the spidroin gene catalogue.</title>
        <authorList>
            <person name="Kono N."/>
            <person name="Nakamura H."/>
            <person name="Ohtoshi R."/>
            <person name="Moran D.A.P."/>
            <person name="Shinohara A."/>
            <person name="Yoshida Y."/>
            <person name="Fujiwara M."/>
            <person name="Mori M."/>
            <person name="Tomita M."/>
            <person name="Arakawa K."/>
        </authorList>
    </citation>
    <scope>NUCLEOTIDE SEQUENCE [LARGE SCALE GENOMIC DNA]</scope>
</reference>
<evidence type="ECO:0000313" key="3">
    <source>
        <dbReference type="Proteomes" id="UP000499080"/>
    </source>
</evidence>
<name>A0A4Y2DF37_ARAVE</name>
<dbReference type="EMBL" id="BGPR01000359">
    <property type="protein sequence ID" value="GBM15413.1"/>
    <property type="molecule type" value="Genomic_DNA"/>
</dbReference>
<organism evidence="2 3">
    <name type="scientific">Araneus ventricosus</name>
    <name type="common">Orbweaver spider</name>
    <name type="synonym">Epeira ventricosa</name>
    <dbReference type="NCBI Taxonomy" id="182803"/>
    <lineage>
        <taxon>Eukaryota</taxon>
        <taxon>Metazoa</taxon>
        <taxon>Ecdysozoa</taxon>
        <taxon>Arthropoda</taxon>
        <taxon>Chelicerata</taxon>
        <taxon>Arachnida</taxon>
        <taxon>Araneae</taxon>
        <taxon>Araneomorphae</taxon>
        <taxon>Entelegynae</taxon>
        <taxon>Araneoidea</taxon>
        <taxon>Araneidae</taxon>
        <taxon>Araneus</taxon>
    </lineage>
</organism>